<keyword evidence="4 9" id="KW-0812">Transmembrane</keyword>
<dbReference type="EMBL" id="MHRK01000054">
    <property type="protein sequence ID" value="OHA22361.1"/>
    <property type="molecule type" value="Genomic_DNA"/>
</dbReference>
<gene>
    <name evidence="10" type="ORF">A3C72_04720</name>
</gene>
<dbReference type="NCBIfam" id="TIGR00810">
    <property type="entry name" value="secG"/>
    <property type="match status" value="1"/>
</dbReference>
<accession>A0A1G2MH31</accession>
<dbReference type="AlphaFoldDB" id="A0A1G2MH31"/>
<dbReference type="Proteomes" id="UP000177130">
    <property type="component" value="Unassembled WGS sequence"/>
</dbReference>
<keyword evidence="7 9" id="KW-0811">Translocation</keyword>
<keyword evidence="8 9" id="KW-0472">Membrane</keyword>
<dbReference type="GO" id="GO:0005886">
    <property type="term" value="C:plasma membrane"/>
    <property type="evidence" value="ECO:0007669"/>
    <property type="project" value="UniProtKB-SubCell"/>
</dbReference>
<feature type="transmembrane region" description="Helical" evidence="9">
    <location>
        <begin position="54"/>
        <end position="75"/>
    </location>
</feature>
<proteinExistence type="inferred from homology"/>
<evidence type="ECO:0000256" key="3">
    <source>
        <dbReference type="ARBA" id="ARBA00022448"/>
    </source>
</evidence>
<evidence type="ECO:0000256" key="6">
    <source>
        <dbReference type="ARBA" id="ARBA00022989"/>
    </source>
</evidence>
<keyword evidence="9" id="KW-1003">Cell membrane</keyword>
<keyword evidence="6 9" id="KW-1133">Transmembrane helix</keyword>
<reference evidence="10 11" key="1">
    <citation type="journal article" date="2016" name="Nat. Commun.">
        <title>Thousands of microbial genomes shed light on interconnected biogeochemical processes in an aquifer system.</title>
        <authorList>
            <person name="Anantharaman K."/>
            <person name="Brown C.T."/>
            <person name="Hug L.A."/>
            <person name="Sharon I."/>
            <person name="Castelle C.J."/>
            <person name="Probst A.J."/>
            <person name="Thomas B.C."/>
            <person name="Singh A."/>
            <person name="Wilkins M.J."/>
            <person name="Karaoz U."/>
            <person name="Brodie E.L."/>
            <person name="Williams K.H."/>
            <person name="Hubbard S.S."/>
            <person name="Banfield J.F."/>
        </authorList>
    </citation>
    <scope>NUCLEOTIDE SEQUENCE [LARGE SCALE GENOMIC DNA]</scope>
</reference>
<evidence type="ECO:0000313" key="10">
    <source>
        <dbReference type="EMBL" id="OHA22361.1"/>
    </source>
</evidence>
<dbReference type="InterPro" id="IPR004692">
    <property type="entry name" value="SecG"/>
</dbReference>
<comment type="caution">
    <text evidence="10">The sequence shown here is derived from an EMBL/GenBank/DDBJ whole genome shotgun (WGS) entry which is preliminary data.</text>
</comment>
<keyword evidence="5 9" id="KW-0653">Protein transport</keyword>
<evidence type="ECO:0000256" key="1">
    <source>
        <dbReference type="ARBA" id="ARBA00004141"/>
    </source>
</evidence>
<comment type="subcellular location">
    <subcellularLocation>
        <location evidence="9">Cell membrane</location>
        <topology evidence="9">Multi-pass membrane protein</topology>
    </subcellularLocation>
    <subcellularLocation>
        <location evidence="1">Membrane</location>
        <topology evidence="1">Multi-pass membrane protein</topology>
    </subcellularLocation>
</comment>
<evidence type="ECO:0000256" key="9">
    <source>
        <dbReference type="RuleBase" id="RU365087"/>
    </source>
</evidence>
<protein>
    <recommendedName>
        <fullName evidence="9">Protein-export membrane protein SecG</fullName>
    </recommendedName>
</protein>
<evidence type="ECO:0000256" key="5">
    <source>
        <dbReference type="ARBA" id="ARBA00022927"/>
    </source>
</evidence>
<evidence type="ECO:0000256" key="4">
    <source>
        <dbReference type="ARBA" id="ARBA00022692"/>
    </source>
</evidence>
<organism evidence="10 11">
    <name type="scientific">Candidatus Taylorbacteria bacterium RIFCSPHIGHO2_02_FULL_43_32b</name>
    <dbReference type="NCBI Taxonomy" id="1802306"/>
    <lineage>
        <taxon>Bacteria</taxon>
        <taxon>Candidatus Tayloriibacteriota</taxon>
    </lineage>
</organism>
<evidence type="ECO:0000256" key="8">
    <source>
        <dbReference type="ARBA" id="ARBA00023136"/>
    </source>
</evidence>
<evidence type="ECO:0000256" key="7">
    <source>
        <dbReference type="ARBA" id="ARBA00023010"/>
    </source>
</evidence>
<dbReference type="GO" id="GO:0015450">
    <property type="term" value="F:protein-transporting ATPase activity"/>
    <property type="evidence" value="ECO:0007669"/>
    <property type="project" value="UniProtKB-UniRule"/>
</dbReference>
<comment type="caution">
    <text evidence="9">Lacks conserved residue(s) required for the propagation of feature annotation.</text>
</comment>
<comment type="function">
    <text evidence="9">Involved in protein export. Participates in an early event of protein translocation.</text>
</comment>
<dbReference type="STRING" id="1802306.A3C72_04720"/>
<comment type="similarity">
    <text evidence="2 9">Belongs to the SecG family.</text>
</comment>
<keyword evidence="3 9" id="KW-0813">Transport</keyword>
<evidence type="ECO:0000313" key="11">
    <source>
        <dbReference type="Proteomes" id="UP000177130"/>
    </source>
</evidence>
<dbReference type="Pfam" id="PF03840">
    <property type="entry name" value="SecG"/>
    <property type="match status" value="1"/>
</dbReference>
<dbReference type="GO" id="GO:0009306">
    <property type="term" value="P:protein secretion"/>
    <property type="evidence" value="ECO:0007669"/>
    <property type="project" value="UniProtKB-UniRule"/>
</dbReference>
<name>A0A1G2MH31_9BACT</name>
<sequence>MQILVQYLPYIQIVLSVLLAAGVLVQQSAAGLGGAFGDNFSSGFHTRRGFEKTAFNGTIIIAILFVISAVASFMLK</sequence>
<evidence type="ECO:0000256" key="2">
    <source>
        <dbReference type="ARBA" id="ARBA00008445"/>
    </source>
</evidence>